<keyword evidence="1" id="KW-0472">Membrane</keyword>
<dbReference type="AlphaFoldDB" id="A0A554LIE3"/>
<evidence type="ECO:0000259" key="2">
    <source>
        <dbReference type="Pfam" id="PF10107"/>
    </source>
</evidence>
<evidence type="ECO:0000313" key="3">
    <source>
        <dbReference type="EMBL" id="TSC92646.1"/>
    </source>
</evidence>
<feature type="domain" description="Holliday junction resolvase-related" evidence="2">
    <location>
        <begin position="40"/>
        <end position="120"/>
    </location>
</feature>
<organism evidence="3 4">
    <name type="scientific">Candidatus Berkelbacteria bacterium Licking1014_7</name>
    <dbReference type="NCBI Taxonomy" id="2017147"/>
    <lineage>
        <taxon>Bacteria</taxon>
        <taxon>Candidatus Berkelbacteria</taxon>
    </lineage>
</organism>
<gene>
    <name evidence="3" type="ORF">CEN89_576</name>
</gene>
<name>A0A554LIE3_9BACT</name>
<dbReference type="EMBL" id="VMGK01000018">
    <property type="protein sequence ID" value="TSC92646.1"/>
    <property type="molecule type" value="Genomic_DNA"/>
</dbReference>
<evidence type="ECO:0000256" key="1">
    <source>
        <dbReference type="SAM" id="Phobius"/>
    </source>
</evidence>
<evidence type="ECO:0000313" key="4">
    <source>
        <dbReference type="Proteomes" id="UP000315689"/>
    </source>
</evidence>
<proteinExistence type="predicted"/>
<protein>
    <submittedName>
        <fullName evidence="3">Holliday junction resolvase-like protein</fullName>
    </submittedName>
</protein>
<keyword evidence="1" id="KW-0812">Transmembrane</keyword>
<dbReference type="Pfam" id="PF10107">
    <property type="entry name" value="Endonuc_Holl"/>
    <property type="match status" value="1"/>
</dbReference>
<accession>A0A554LIE3</accession>
<dbReference type="InterPro" id="IPR019287">
    <property type="entry name" value="Hday_junct_resolvase-rel_dom"/>
</dbReference>
<dbReference type="Proteomes" id="UP000315689">
    <property type="component" value="Unassembled WGS sequence"/>
</dbReference>
<feature type="transmembrane region" description="Helical" evidence="1">
    <location>
        <begin position="6"/>
        <end position="27"/>
    </location>
</feature>
<comment type="caution">
    <text evidence="3">The sequence shown here is derived from an EMBL/GenBank/DDBJ whole genome shotgun (WGS) entry which is preliminary data.</text>
</comment>
<sequence length="122" mass="14356">MFNFQIPNIILFFLILIFAVVIFFLLWRRAVRILKETKFAKKSLASCYGKLSEQFMPFLAHYPYNPQNFRFLGSPIDGVQFEQDKIILVEFKSAGSQLNSRQANIKKIIKAKQVYFQQINLK</sequence>
<keyword evidence="1" id="KW-1133">Transmembrane helix</keyword>
<reference evidence="3 4" key="1">
    <citation type="submission" date="2017-07" db="EMBL/GenBank/DDBJ databases">
        <title>Mechanisms for carbon and nitrogen cycling indicate functional differentiation within the Candidate Phyla Radiation.</title>
        <authorList>
            <person name="Danczak R.E."/>
            <person name="Johnston M.D."/>
            <person name="Kenah C."/>
            <person name="Slattery M."/>
            <person name="Wrighton K.C."/>
            <person name="Wilkins M.J."/>
        </authorList>
    </citation>
    <scope>NUCLEOTIDE SEQUENCE [LARGE SCALE GENOMIC DNA]</scope>
    <source>
        <strain evidence="3">Licking1014_7</strain>
    </source>
</reference>